<dbReference type="EMBL" id="CABIJS010000025">
    <property type="protein sequence ID" value="VUZ40025.1"/>
    <property type="molecule type" value="Genomic_DNA"/>
</dbReference>
<gene>
    <name evidence="3" type="ORF">WMSIL1_LOCUS1163</name>
</gene>
<accession>A0A564XYD6</accession>
<evidence type="ECO:0000313" key="3">
    <source>
        <dbReference type="EMBL" id="VUZ40025.1"/>
    </source>
</evidence>
<dbReference type="Proteomes" id="UP000321570">
    <property type="component" value="Unassembled WGS sequence"/>
</dbReference>
<organism evidence="3 4">
    <name type="scientific">Hymenolepis diminuta</name>
    <name type="common">Rat tapeworm</name>
    <dbReference type="NCBI Taxonomy" id="6216"/>
    <lineage>
        <taxon>Eukaryota</taxon>
        <taxon>Metazoa</taxon>
        <taxon>Spiralia</taxon>
        <taxon>Lophotrochozoa</taxon>
        <taxon>Platyhelminthes</taxon>
        <taxon>Cestoda</taxon>
        <taxon>Eucestoda</taxon>
        <taxon>Cyclophyllidea</taxon>
        <taxon>Hymenolepididae</taxon>
        <taxon>Hymenolepis</taxon>
    </lineage>
</organism>
<sequence length="121" mass="12382">MKYIEILFVATLCLGVLTRGNVIGPENPYYKNADSSDTDDSADSDSQPPSSDVGPSPPNGDSSGGTPSKPGESDDGTEDKTSESGGGSVTTVTTTSKGTSLSLVFPLLTLLPSLSFIFSNS</sequence>
<evidence type="ECO:0000313" key="4">
    <source>
        <dbReference type="Proteomes" id="UP000321570"/>
    </source>
</evidence>
<keyword evidence="2" id="KW-0732">Signal</keyword>
<feature type="signal peptide" evidence="2">
    <location>
        <begin position="1"/>
        <end position="20"/>
    </location>
</feature>
<evidence type="ECO:0000256" key="2">
    <source>
        <dbReference type="SAM" id="SignalP"/>
    </source>
</evidence>
<protein>
    <submittedName>
        <fullName evidence="3">Uncharacterized protein</fullName>
    </submittedName>
</protein>
<evidence type="ECO:0000256" key="1">
    <source>
        <dbReference type="SAM" id="MobiDB-lite"/>
    </source>
</evidence>
<proteinExistence type="predicted"/>
<reference evidence="3 4" key="1">
    <citation type="submission" date="2019-07" db="EMBL/GenBank/DDBJ databases">
        <authorList>
            <person name="Jastrzebski P J."/>
            <person name="Paukszto L."/>
            <person name="Jastrzebski P J."/>
        </authorList>
    </citation>
    <scope>NUCLEOTIDE SEQUENCE [LARGE SCALE GENOMIC DNA]</scope>
    <source>
        <strain evidence="3 4">WMS-il1</strain>
    </source>
</reference>
<feature type="region of interest" description="Disordered" evidence="1">
    <location>
        <begin position="20"/>
        <end position="95"/>
    </location>
</feature>
<keyword evidence="4" id="KW-1185">Reference proteome</keyword>
<name>A0A564XYD6_HYMDI</name>
<dbReference type="AlphaFoldDB" id="A0A564XYD6"/>
<feature type="compositionally biased region" description="Low complexity" evidence="1">
    <location>
        <begin position="44"/>
        <end position="68"/>
    </location>
</feature>
<feature type="chain" id="PRO_5021873021" evidence="2">
    <location>
        <begin position="21"/>
        <end position="121"/>
    </location>
</feature>